<name>L8JDI3_9GAMM</name>
<evidence type="ECO:0000313" key="2">
    <source>
        <dbReference type="Proteomes" id="UP000011134"/>
    </source>
</evidence>
<dbReference type="EMBL" id="AMZO01000016">
    <property type="protein sequence ID" value="ELR65594.1"/>
    <property type="molecule type" value="Genomic_DNA"/>
</dbReference>
<sequence>MITRDPKNELCRQLERAKDDLEFSLYIATDCARQGRATLTDNQYDEIKNNFDSVASVLNTIKNK</sequence>
<evidence type="ECO:0000313" key="1">
    <source>
        <dbReference type="EMBL" id="ELR65594.1"/>
    </source>
</evidence>
<proteinExistence type="predicted"/>
<accession>L8JDI3</accession>
<reference evidence="1 2" key="1">
    <citation type="submission" date="2012-12" db="EMBL/GenBank/DDBJ databases">
        <title>Genome Assembly of Photobacterium sp. AK15.</title>
        <authorList>
            <person name="Khatri I."/>
            <person name="Vaidya B."/>
            <person name="Srinivas T.N.R."/>
            <person name="Subramanian S."/>
            <person name="Pinnaka A."/>
        </authorList>
    </citation>
    <scope>NUCLEOTIDE SEQUENCE [LARGE SCALE GENOMIC DNA]</scope>
    <source>
        <strain evidence="1 2">AK15</strain>
    </source>
</reference>
<protein>
    <submittedName>
        <fullName evidence="1">Uncharacterized protein</fullName>
    </submittedName>
</protein>
<dbReference type="AlphaFoldDB" id="L8JDI3"/>
<dbReference type="PATRIC" id="fig|1056511.3.peg.2166"/>
<keyword evidence="2" id="KW-1185">Reference proteome</keyword>
<organism evidence="1 2">
    <name type="scientific">Photobacterium marinum</name>
    <dbReference type="NCBI Taxonomy" id="1056511"/>
    <lineage>
        <taxon>Bacteria</taxon>
        <taxon>Pseudomonadati</taxon>
        <taxon>Pseudomonadota</taxon>
        <taxon>Gammaproteobacteria</taxon>
        <taxon>Vibrionales</taxon>
        <taxon>Vibrionaceae</taxon>
        <taxon>Photobacterium</taxon>
    </lineage>
</organism>
<gene>
    <name evidence="1" type="ORF">C942_00677</name>
</gene>
<comment type="caution">
    <text evidence="1">The sequence shown here is derived from an EMBL/GenBank/DDBJ whole genome shotgun (WGS) entry which is preliminary data.</text>
</comment>
<dbReference type="Proteomes" id="UP000011134">
    <property type="component" value="Unassembled WGS sequence"/>
</dbReference>